<keyword evidence="3" id="KW-1185">Reference proteome</keyword>
<sequence>MRIDCDVDETAPAQQCMTRNAIREILEMATIKAPLRMDTTYVRKTRMMTTVDGRVHPKFINKLEFILESESDQLASKIAETNNEIEIRKRLIRQRDTDDLEQLFEHRVKEEIEFFGWVGDTFFRPIAVHAMKLSLQEYTIKNVDVNQQSMMTLESCGGINSKYWEVQFKRARWGSGYYHAVVCTTSRIKYHVNIEKAKLEIDSYEKTKQALNTKMDSLQIVPPPRIEGSSEESVSPPRTEDSSEENVSSNEWKQKMSKIGSYHKILELTRAAKLPVNDFLKLANAGVYQGSDVICQATALEKYLMEEFGL</sequence>
<dbReference type="Proteomes" id="UP000749646">
    <property type="component" value="Unassembled WGS sequence"/>
</dbReference>
<evidence type="ECO:0000313" key="3">
    <source>
        <dbReference type="Proteomes" id="UP000749646"/>
    </source>
</evidence>
<feature type="region of interest" description="Disordered" evidence="1">
    <location>
        <begin position="220"/>
        <end position="252"/>
    </location>
</feature>
<proteinExistence type="predicted"/>
<dbReference type="OrthoDB" id="10516545at2759"/>
<accession>A0A9P6SRC9</accession>
<reference evidence="2" key="1">
    <citation type="journal article" date="2020" name="Fungal Divers.">
        <title>Resolving the Mortierellaceae phylogeny through synthesis of multi-gene phylogenetics and phylogenomics.</title>
        <authorList>
            <person name="Vandepol N."/>
            <person name="Liber J."/>
            <person name="Desiro A."/>
            <person name="Na H."/>
            <person name="Kennedy M."/>
            <person name="Barry K."/>
            <person name="Grigoriev I.V."/>
            <person name="Miller A.N."/>
            <person name="O'Donnell K."/>
            <person name="Stajich J.E."/>
            <person name="Bonito G."/>
        </authorList>
    </citation>
    <scope>NUCLEOTIDE SEQUENCE</scope>
    <source>
        <strain evidence="2">MES-2147</strain>
    </source>
</reference>
<name>A0A9P6SRC9_9FUNG</name>
<dbReference type="EMBL" id="JAAAHW010002014">
    <property type="protein sequence ID" value="KAF9992913.1"/>
    <property type="molecule type" value="Genomic_DNA"/>
</dbReference>
<evidence type="ECO:0000313" key="2">
    <source>
        <dbReference type="EMBL" id="KAF9992913.1"/>
    </source>
</evidence>
<evidence type="ECO:0000256" key="1">
    <source>
        <dbReference type="SAM" id="MobiDB-lite"/>
    </source>
</evidence>
<protein>
    <submittedName>
        <fullName evidence="2">Uncharacterized protein</fullName>
    </submittedName>
</protein>
<organism evidence="2 3">
    <name type="scientific">Modicella reniformis</name>
    <dbReference type="NCBI Taxonomy" id="1440133"/>
    <lineage>
        <taxon>Eukaryota</taxon>
        <taxon>Fungi</taxon>
        <taxon>Fungi incertae sedis</taxon>
        <taxon>Mucoromycota</taxon>
        <taxon>Mortierellomycotina</taxon>
        <taxon>Mortierellomycetes</taxon>
        <taxon>Mortierellales</taxon>
        <taxon>Mortierellaceae</taxon>
        <taxon>Modicella</taxon>
    </lineage>
</organism>
<dbReference type="AlphaFoldDB" id="A0A9P6SRC9"/>
<comment type="caution">
    <text evidence="2">The sequence shown here is derived from an EMBL/GenBank/DDBJ whole genome shotgun (WGS) entry which is preliminary data.</text>
</comment>
<gene>
    <name evidence="2" type="ORF">BGZ65_011651</name>
</gene>